<dbReference type="OMA" id="IAHPTEY"/>
<dbReference type="CDD" id="cd07816">
    <property type="entry name" value="Bet_v1-like"/>
    <property type="match status" value="1"/>
</dbReference>
<evidence type="ECO:0000256" key="1">
    <source>
        <dbReference type="ARBA" id="ARBA00004123"/>
    </source>
</evidence>
<dbReference type="GO" id="GO:0005737">
    <property type="term" value="C:cytoplasm"/>
    <property type="evidence" value="ECO:0007669"/>
    <property type="project" value="TreeGrafter"/>
</dbReference>
<dbReference type="SMART" id="SM01037">
    <property type="entry name" value="Bet_v_1"/>
    <property type="match status" value="1"/>
</dbReference>
<dbReference type="InterPro" id="IPR023393">
    <property type="entry name" value="START-like_dom_sf"/>
</dbReference>
<dbReference type="Proteomes" id="UP000298652">
    <property type="component" value="Chromosome 3"/>
</dbReference>
<dbReference type="EMBL" id="CM016554">
    <property type="protein sequence ID" value="TKW28808.1"/>
    <property type="molecule type" value="Genomic_DNA"/>
</dbReference>
<evidence type="ECO:0000313" key="4">
    <source>
        <dbReference type="EMBL" id="TKW28808.1"/>
    </source>
</evidence>
<dbReference type="GO" id="GO:0004864">
    <property type="term" value="F:protein phosphatase inhibitor activity"/>
    <property type="evidence" value="ECO:0007669"/>
    <property type="project" value="TreeGrafter"/>
</dbReference>
<comment type="subcellular location">
    <subcellularLocation>
        <location evidence="1">Nucleus</location>
    </subcellularLocation>
</comment>
<keyword evidence="5" id="KW-1185">Reference proteome</keyword>
<comment type="similarity">
    <text evidence="2">Belongs to the BetVI family.</text>
</comment>
<evidence type="ECO:0000313" key="5">
    <source>
        <dbReference type="Proteomes" id="UP000298652"/>
    </source>
</evidence>
<dbReference type="AlphaFoldDB" id="A0A4U6VH37"/>
<dbReference type="Gramene" id="TKW28808">
    <property type="protein sequence ID" value="TKW28808"/>
    <property type="gene ID" value="SEVIR_3G352400v2"/>
</dbReference>
<dbReference type="PANTHER" id="PTHR31213">
    <property type="entry name" value="OS08G0374000 PROTEIN-RELATED"/>
    <property type="match status" value="1"/>
</dbReference>
<dbReference type="InterPro" id="IPR050279">
    <property type="entry name" value="Plant_def-hormone_signal"/>
</dbReference>
<proteinExistence type="inferred from homology"/>
<protein>
    <recommendedName>
        <fullName evidence="3">Bet v I/Major latex protein domain-containing protein</fullName>
    </recommendedName>
</protein>
<gene>
    <name evidence="4" type="ORF">SEVIR_3G352400v2</name>
</gene>
<evidence type="ECO:0000256" key="2">
    <source>
        <dbReference type="ARBA" id="ARBA00009744"/>
    </source>
</evidence>
<dbReference type="SUPFAM" id="SSF55961">
    <property type="entry name" value="Bet v1-like"/>
    <property type="match status" value="1"/>
</dbReference>
<name>A0A4U6VH37_SETVI</name>
<dbReference type="InterPro" id="IPR000916">
    <property type="entry name" value="Bet_v_I/MLP"/>
</dbReference>
<dbReference type="Gene3D" id="3.30.530.20">
    <property type="match status" value="1"/>
</dbReference>
<organism evidence="4 5">
    <name type="scientific">Setaria viridis</name>
    <name type="common">Green bristlegrass</name>
    <name type="synonym">Setaria italica subsp. viridis</name>
    <dbReference type="NCBI Taxonomy" id="4556"/>
    <lineage>
        <taxon>Eukaryota</taxon>
        <taxon>Viridiplantae</taxon>
        <taxon>Streptophyta</taxon>
        <taxon>Embryophyta</taxon>
        <taxon>Tracheophyta</taxon>
        <taxon>Spermatophyta</taxon>
        <taxon>Magnoliopsida</taxon>
        <taxon>Liliopsida</taxon>
        <taxon>Poales</taxon>
        <taxon>Poaceae</taxon>
        <taxon>PACMAD clade</taxon>
        <taxon>Panicoideae</taxon>
        <taxon>Panicodae</taxon>
        <taxon>Paniceae</taxon>
        <taxon>Cenchrinae</taxon>
        <taxon>Setaria</taxon>
    </lineage>
</organism>
<evidence type="ECO:0000259" key="3">
    <source>
        <dbReference type="SMART" id="SM01037"/>
    </source>
</evidence>
<dbReference type="GO" id="GO:0006952">
    <property type="term" value="P:defense response"/>
    <property type="evidence" value="ECO:0007669"/>
    <property type="project" value="InterPro"/>
</dbReference>
<feature type="domain" description="Bet v I/Major latex protein" evidence="3">
    <location>
        <begin position="1"/>
        <end position="159"/>
    </location>
</feature>
<dbReference type="GO" id="GO:0009738">
    <property type="term" value="P:abscisic acid-activated signaling pathway"/>
    <property type="evidence" value="ECO:0007669"/>
    <property type="project" value="TreeGrafter"/>
</dbReference>
<reference evidence="4" key="1">
    <citation type="submission" date="2019-03" db="EMBL/GenBank/DDBJ databases">
        <title>WGS assembly of Setaria viridis.</title>
        <authorList>
            <person name="Huang P."/>
            <person name="Jenkins J."/>
            <person name="Grimwood J."/>
            <person name="Barry K."/>
            <person name="Healey A."/>
            <person name="Mamidi S."/>
            <person name="Sreedasyam A."/>
            <person name="Shu S."/>
            <person name="Feldman M."/>
            <person name="Wu J."/>
            <person name="Yu Y."/>
            <person name="Chen C."/>
            <person name="Johnson J."/>
            <person name="Rokhsar D."/>
            <person name="Baxter I."/>
            <person name="Schmutz J."/>
            <person name="Brutnell T."/>
            <person name="Kellogg E."/>
        </authorList>
    </citation>
    <scope>NUCLEOTIDE SEQUENCE [LARGE SCALE GENOMIC DNA]</scope>
</reference>
<dbReference type="GO" id="GO:0038023">
    <property type="term" value="F:signaling receptor activity"/>
    <property type="evidence" value="ECO:0007669"/>
    <property type="project" value="TreeGrafter"/>
</dbReference>
<dbReference type="GO" id="GO:0005634">
    <property type="term" value="C:nucleus"/>
    <property type="evidence" value="ECO:0007669"/>
    <property type="project" value="UniProtKB-SubCell"/>
</dbReference>
<sequence>MIAGSINEDFSVAVPAELLWKAIFALDASAMEKTFAGMIDAVEIKGDGGLGSLFIMKYNPAMGKAMMLKSRLAVHDHAELVVSFDEVVMEEGGEVASAQFKSQVVQLKLVPAGEGACVVKLTVEYERLDGKPMSPEDKAKLVQGYVDLIKKAEENLVAHPGEFA</sequence>
<dbReference type="PANTHER" id="PTHR31213:SF168">
    <property type="entry name" value="OS12G0555100 PROTEIN"/>
    <property type="match status" value="1"/>
</dbReference>
<dbReference type="Pfam" id="PF00407">
    <property type="entry name" value="Bet_v_1"/>
    <property type="match status" value="1"/>
</dbReference>
<dbReference type="GO" id="GO:0010427">
    <property type="term" value="F:abscisic acid binding"/>
    <property type="evidence" value="ECO:0007669"/>
    <property type="project" value="TreeGrafter"/>
</dbReference>
<accession>A0A4U6VH37</accession>